<dbReference type="GO" id="GO:0055088">
    <property type="term" value="P:lipid homeostasis"/>
    <property type="evidence" value="ECO:0007669"/>
    <property type="project" value="TreeGrafter"/>
</dbReference>
<keyword evidence="10" id="KW-0443">Lipid metabolism</keyword>
<evidence type="ECO:0000259" key="18">
    <source>
        <dbReference type="Pfam" id="PF14749"/>
    </source>
</evidence>
<protein>
    <recommendedName>
        <fullName evidence="12">Acyl-coenzyme A oxidase</fullName>
    </recommendedName>
</protein>
<dbReference type="InterPro" id="IPR006091">
    <property type="entry name" value="Acyl-CoA_Oxase/DH_mid-dom"/>
</dbReference>
<dbReference type="Pfam" id="PF22924">
    <property type="entry name" value="ACOX_C_alpha1"/>
    <property type="match status" value="1"/>
</dbReference>
<feature type="domain" description="Acyl-CoA oxidase C-terminal" evidence="16">
    <location>
        <begin position="563"/>
        <end position="738"/>
    </location>
</feature>
<feature type="binding site" evidence="14">
    <location>
        <position position="195"/>
    </location>
    <ligand>
        <name>FAD</name>
        <dbReference type="ChEBI" id="CHEBI:57692"/>
    </ligand>
</feature>
<feature type="active site" description="Proton acceptor" evidence="13">
    <location>
        <position position="495"/>
    </location>
</feature>
<name>A0AAD5TIJ9_9FUNG</name>
<dbReference type="GO" id="GO:0003997">
    <property type="term" value="F:acyl-CoA oxidase activity"/>
    <property type="evidence" value="ECO:0007669"/>
    <property type="project" value="UniProtKB-EC"/>
</dbReference>
<evidence type="ECO:0000256" key="15">
    <source>
        <dbReference type="SAM" id="MobiDB-lite"/>
    </source>
</evidence>
<dbReference type="GO" id="GO:0071949">
    <property type="term" value="F:FAD binding"/>
    <property type="evidence" value="ECO:0007669"/>
    <property type="project" value="InterPro"/>
</dbReference>
<evidence type="ECO:0000256" key="14">
    <source>
        <dbReference type="PIRSR" id="PIRSR000168-2"/>
    </source>
</evidence>
<dbReference type="Gene3D" id="1.10.540.10">
    <property type="entry name" value="Acyl-CoA dehydrogenase/oxidase, N-terminal domain"/>
    <property type="match status" value="1"/>
</dbReference>
<evidence type="ECO:0000313" key="20">
    <source>
        <dbReference type="EMBL" id="KAJ3177284.1"/>
    </source>
</evidence>
<reference evidence="20" key="1">
    <citation type="submission" date="2020-05" db="EMBL/GenBank/DDBJ databases">
        <title>Phylogenomic resolution of chytrid fungi.</title>
        <authorList>
            <person name="Stajich J.E."/>
            <person name="Amses K."/>
            <person name="Simmons R."/>
            <person name="Seto K."/>
            <person name="Myers J."/>
            <person name="Bonds A."/>
            <person name="Quandt C.A."/>
            <person name="Barry K."/>
            <person name="Liu P."/>
            <person name="Grigoriev I."/>
            <person name="Longcore J.E."/>
            <person name="James T.Y."/>
        </authorList>
    </citation>
    <scope>NUCLEOTIDE SEQUENCE</scope>
    <source>
        <strain evidence="20">JEL0379</strain>
    </source>
</reference>
<feature type="compositionally biased region" description="Basic and acidic residues" evidence="15">
    <location>
        <begin position="1"/>
        <end position="11"/>
    </location>
</feature>
<keyword evidence="11" id="KW-0576">Peroxisome</keyword>
<evidence type="ECO:0000259" key="17">
    <source>
        <dbReference type="Pfam" id="PF02770"/>
    </source>
</evidence>
<organism evidence="20 21">
    <name type="scientific">Geranomyces variabilis</name>
    <dbReference type="NCBI Taxonomy" id="109894"/>
    <lineage>
        <taxon>Eukaryota</taxon>
        <taxon>Fungi</taxon>
        <taxon>Fungi incertae sedis</taxon>
        <taxon>Chytridiomycota</taxon>
        <taxon>Chytridiomycota incertae sedis</taxon>
        <taxon>Chytridiomycetes</taxon>
        <taxon>Spizellomycetales</taxon>
        <taxon>Powellomycetaceae</taxon>
        <taxon>Geranomyces</taxon>
    </lineage>
</organism>
<gene>
    <name evidence="20" type="ORF">HDU87_004535</name>
</gene>
<feature type="domain" description="Acyl-CoA oxidase/dehydrogenase middle" evidence="17">
    <location>
        <begin position="191"/>
        <end position="301"/>
    </location>
</feature>
<dbReference type="PANTHER" id="PTHR10909">
    <property type="entry name" value="ELECTRON TRANSPORT OXIDOREDUCTASE"/>
    <property type="match status" value="1"/>
</dbReference>
<feature type="domain" description="Acyl-CoA oxidase C-alpha1" evidence="19">
    <location>
        <begin position="331"/>
        <end position="510"/>
    </location>
</feature>
<dbReference type="FunFam" id="1.20.140.10:FF:000007">
    <property type="entry name" value="Acyl-coenzyme A oxidase"/>
    <property type="match status" value="1"/>
</dbReference>
<sequence length="745" mass="81740">MSHSKGDRHAAVVEVNSSTTPSPITSAGAGTGDSLVPQVASSKKNVAWNNPTGLTPAGPQGSESLARERARATFDVKELTLLLHGEKALEDDRKVLEVLENNPAFSKADIYNQSRTERYMSAAARGKLMHDICKEKGWGDDMIWRFFVMMDEPGPYFLHYSMFKPTLIGQCDDQQKAKWLPLADNMNIIGCYSQTELGHGSNVQGLETTATYIPETQEFEIHSPSLTASKWWAGGLGRTSTHAIVVARLILAGKDIGTHTFIVQIRSLEDHKPLRGITIGDIGSKYGYQAIDNGFMLFDHVRIPRENMLMRYARVEADGSYVRPPSSKLSYGTMVYVRASIVSNAAKNLARAATIATRYSAVRRQFTNAEASKDDTIFNSFEPSSPSARGPETAVIDYPMQQARLLTRISQAYALSFTGQAMMTAYENLQVDLAAGNISALPEVHATSSGLKGLTTDMACAAMEDLRRSCGGHGYLNNSSFPAFIADYLPNVTYEGDNYLLTQQTTRFLIKAFGQLQKAAAANKLPAASKLTQSTRYLLEATKPGFFSERWGVTTQADLSVGTITKAFAHRAGSMVANLASDLARKTQTWTGAQLDIYAISKAHCQLVVLENFAIALVDLQKTASPALVAVMHRLFKLYALDQMQQDIGSFAPYVDVPTHLPLIRAAVREILAELRPDAVALVDAWNFSDYLLNSTLGRYDGKVYEALVESAGREPLNIGENFEVVSAYKPYFQPMLKAPLKSKL</sequence>
<keyword evidence="8" id="KW-0276">Fatty acid metabolism</keyword>
<evidence type="ECO:0000256" key="6">
    <source>
        <dbReference type="ARBA" id="ARBA00022630"/>
    </source>
</evidence>
<dbReference type="SUPFAM" id="SSF56645">
    <property type="entry name" value="Acyl-CoA dehydrogenase NM domain-like"/>
    <property type="match status" value="1"/>
</dbReference>
<feature type="compositionally biased region" description="Polar residues" evidence="15">
    <location>
        <begin position="15"/>
        <end position="25"/>
    </location>
</feature>
<comment type="catalytic activity">
    <reaction evidence="1">
        <text>a 2,3-saturated acyl-CoA + O2 = a (2E)-enoyl-CoA + H2O2</text>
        <dbReference type="Rhea" id="RHEA:38959"/>
        <dbReference type="ChEBI" id="CHEBI:15379"/>
        <dbReference type="ChEBI" id="CHEBI:16240"/>
        <dbReference type="ChEBI" id="CHEBI:58856"/>
        <dbReference type="ChEBI" id="CHEBI:65111"/>
        <dbReference type="EC" id="1.3.3.6"/>
    </reaction>
</comment>
<dbReference type="Proteomes" id="UP001212152">
    <property type="component" value="Unassembled WGS sequence"/>
</dbReference>
<comment type="similarity">
    <text evidence="5 12">Belongs to the acyl-CoA oxidase family.</text>
</comment>
<comment type="pathway">
    <text evidence="4">Lipid metabolism; peroxisomal fatty acid beta-oxidation.</text>
</comment>
<evidence type="ECO:0000256" key="4">
    <source>
        <dbReference type="ARBA" id="ARBA00004846"/>
    </source>
</evidence>
<evidence type="ECO:0000259" key="16">
    <source>
        <dbReference type="Pfam" id="PF01756"/>
    </source>
</evidence>
<dbReference type="InterPro" id="IPR037069">
    <property type="entry name" value="AcylCoA_DH/ox_N_sf"/>
</dbReference>
<dbReference type="InterPro" id="IPR029320">
    <property type="entry name" value="Acyl-CoA_ox_N"/>
</dbReference>
<dbReference type="InterPro" id="IPR002655">
    <property type="entry name" value="Acyl-CoA_oxidase_C"/>
</dbReference>
<evidence type="ECO:0000256" key="12">
    <source>
        <dbReference type="PIRNR" id="PIRNR000168"/>
    </source>
</evidence>
<evidence type="ECO:0000256" key="5">
    <source>
        <dbReference type="ARBA" id="ARBA00006288"/>
    </source>
</evidence>
<comment type="caution">
    <text evidence="20">The sequence shown here is derived from an EMBL/GenBank/DDBJ whole genome shotgun (WGS) entry which is preliminary data.</text>
</comment>
<feature type="binding site" evidence="14">
    <location>
        <position position="234"/>
    </location>
    <ligand>
        <name>FAD</name>
        <dbReference type="ChEBI" id="CHEBI:57692"/>
    </ligand>
</feature>
<dbReference type="InterPro" id="IPR009100">
    <property type="entry name" value="AcylCoA_DH/oxidase_NM_dom_sf"/>
</dbReference>
<dbReference type="FunFam" id="1.10.540.10:FF:000006">
    <property type="entry name" value="Acyl-coenzyme A oxidase"/>
    <property type="match status" value="1"/>
</dbReference>
<evidence type="ECO:0000256" key="10">
    <source>
        <dbReference type="ARBA" id="ARBA00023098"/>
    </source>
</evidence>
<evidence type="ECO:0000256" key="2">
    <source>
        <dbReference type="ARBA" id="ARBA00001974"/>
    </source>
</evidence>
<dbReference type="InterPro" id="IPR046373">
    <property type="entry name" value="Acyl-CoA_Oxase/DH_mid-dom_sf"/>
</dbReference>
<dbReference type="InterPro" id="IPR036250">
    <property type="entry name" value="AcylCo_DH-like_C"/>
</dbReference>
<keyword evidence="9" id="KW-0560">Oxidoreductase</keyword>
<dbReference type="PIRSF" id="PIRSF000168">
    <property type="entry name" value="Acyl-CoA_oxidase"/>
    <property type="match status" value="1"/>
</dbReference>
<dbReference type="InterPro" id="IPR012258">
    <property type="entry name" value="Acyl-CoA_oxidase"/>
</dbReference>
<dbReference type="Gene3D" id="1.20.140.10">
    <property type="entry name" value="Butyryl-CoA Dehydrogenase, subunit A, domain 3"/>
    <property type="match status" value="2"/>
</dbReference>
<dbReference type="EMBL" id="JADGJQ010000034">
    <property type="protein sequence ID" value="KAJ3177284.1"/>
    <property type="molecule type" value="Genomic_DNA"/>
</dbReference>
<dbReference type="AlphaFoldDB" id="A0AAD5TIJ9"/>
<dbReference type="Gene3D" id="2.40.110.10">
    <property type="entry name" value="Butyryl-CoA Dehydrogenase, subunit A, domain 2"/>
    <property type="match status" value="1"/>
</dbReference>
<dbReference type="SUPFAM" id="SSF47203">
    <property type="entry name" value="Acyl-CoA dehydrogenase C-terminal domain-like"/>
    <property type="match status" value="2"/>
</dbReference>
<comment type="subcellular location">
    <subcellularLocation>
        <location evidence="3">Peroxisome</location>
    </subcellularLocation>
</comment>
<dbReference type="PANTHER" id="PTHR10909:SF250">
    <property type="entry name" value="PEROXISOMAL ACYL-COENZYME A OXIDASE 1"/>
    <property type="match status" value="1"/>
</dbReference>
<keyword evidence="7 12" id="KW-0274">FAD</keyword>
<keyword evidence="6 12" id="KW-0285">Flavoprotein</keyword>
<feature type="region of interest" description="Disordered" evidence="15">
    <location>
        <begin position="1"/>
        <end position="33"/>
    </location>
</feature>
<feature type="domain" description="Acyl-coenzyme A oxidase N-terminal" evidence="18">
    <location>
        <begin position="75"/>
        <end position="189"/>
    </location>
</feature>
<accession>A0AAD5TIJ9</accession>
<evidence type="ECO:0000256" key="3">
    <source>
        <dbReference type="ARBA" id="ARBA00004275"/>
    </source>
</evidence>
<dbReference type="Pfam" id="PF01756">
    <property type="entry name" value="ACOX"/>
    <property type="match status" value="1"/>
</dbReference>
<comment type="cofactor">
    <cofactor evidence="2">
        <name>FAD</name>
        <dbReference type="ChEBI" id="CHEBI:57692"/>
    </cofactor>
</comment>
<proteinExistence type="inferred from homology"/>
<dbReference type="Pfam" id="PF14749">
    <property type="entry name" value="Acyl-CoA_ox_N"/>
    <property type="match status" value="1"/>
</dbReference>
<evidence type="ECO:0000256" key="9">
    <source>
        <dbReference type="ARBA" id="ARBA00023002"/>
    </source>
</evidence>
<keyword evidence="21" id="KW-1185">Reference proteome</keyword>
<evidence type="ECO:0000256" key="11">
    <source>
        <dbReference type="ARBA" id="ARBA00023140"/>
    </source>
</evidence>
<dbReference type="GO" id="GO:0005777">
    <property type="term" value="C:peroxisome"/>
    <property type="evidence" value="ECO:0007669"/>
    <property type="project" value="UniProtKB-SubCell"/>
</dbReference>
<dbReference type="Pfam" id="PF02770">
    <property type="entry name" value="Acyl-CoA_dh_M"/>
    <property type="match status" value="1"/>
</dbReference>
<evidence type="ECO:0000256" key="13">
    <source>
        <dbReference type="PIRSR" id="PIRSR000168-1"/>
    </source>
</evidence>
<evidence type="ECO:0000259" key="19">
    <source>
        <dbReference type="Pfam" id="PF22924"/>
    </source>
</evidence>
<dbReference type="FunFam" id="2.40.110.10:FF:000003">
    <property type="entry name" value="Acyl-coenzyme A oxidase"/>
    <property type="match status" value="1"/>
</dbReference>
<evidence type="ECO:0000313" key="21">
    <source>
        <dbReference type="Proteomes" id="UP001212152"/>
    </source>
</evidence>
<dbReference type="FunFam" id="1.20.140.10:FF:000015">
    <property type="entry name" value="Acyl-coenzyme A oxidase"/>
    <property type="match status" value="1"/>
</dbReference>
<dbReference type="GO" id="GO:0033540">
    <property type="term" value="P:fatty acid beta-oxidation using acyl-CoA oxidase"/>
    <property type="evidence" value="ECO:0007669"/>
    <property type="project" value="TreeGrafter"/>
</dbReference>
<evidence type="ECO:0000256" key="8">
    <source>
        <dbReference type="ARBA" id="ARBA00022832"/>
    </source>
</evidence>
<evidence type="ECO:0000256" key="1">
    <source>
        <dbReference type="ARBA" id="ARBA00001201"/>
    </source>
</evidence>
<dbReference type="GO" id="GO:0005504">
    <property type="term" value="F:fatty acid binding"/>
    <property type="evidence" value="ECO:0007669"/>
    <property type="project" value="TreeGrafter"/>
</dbReference>
<evidence type="ECO:0000256" key="7">
    <source>
        <dbReference type="ARBA" id="ARBA00022827"/>
    </source>
</evidence>
<dbReference type="InterPro" id="IPR055060">
    <property type="entry name" value="ACOX_C_alpha1"/>
</dbReference>